<dbReference type="CDD" id="cd00093">
    <property type="entry name" value="HTH_XRE"/>
    <property type="match status" value="1"/>
</dbReference>
<proteinExistence type="predicted"/>
<organism evidence="2 3">
    <name type="scientific">Aestuariispira insulae</name>
    <dbReference type="NCBI Taxonomy" id="1461337"/>
    <lineage>
        <taxon>Bacteria</taxon>
        <taxon>Pseudomonadati</taxon>
        <taxon>Pseudomonadota</taxon>
        <taxon>Alphaproteobacteria</taxon>
        <taxon>Rhodospirillales</taxon>
        <taxon>Kiloniellaceae</taxon>
        <taxon>Aestuariispira</taxon>
    </lineage>
</organism>
<dbReference type="Pfam" id="PF01381">
    <property type="entry name" value="HTH_3"/>
    <property type="match status" value="1"/>
</dbReference>
<keyword evidence="3" id="KW-1185">Reference proteome</keyword>
<dbReference type="InterPro" id="IPR001387">
    <property type="entry name" value="Cro/C1-type_HTH"/>
</dbReference>
<dbReference type="SMART" id="SM00530">
    <property type="entry name" value="HTH_XRE"/>
    <property type="match status" value="1"/>
</dbReference>
<keyword evidence="2" id="KW-0238">DNA-binding</keyword>
<feature type="domain" description="HTH cro/C1-type" evidence="1">
    <location>
        <begin position="24"/>
        <end position="62"/>
    </location>
</feature>
<dbReference type="GO" id="GO:0003677">
    <property type="term" value="F:DNA binding"/>
    <property type="evidence" value="ECO:0007669"/>
    <property type="project" value="UniProtKB-KW"/>
</dbReference>
<dbReference type="EMBL" id="QRDW01000014">
    <property type="protein sequence ID" value="RED44655.1"/>
    <property type="molecule type" value="Genomic_DNA"/>
</dbReference>
<dbReference type="OrthoDB" id="8902678at2"/>
<name>A0A3D9H568_9PROT</name>
<dbReference type="Gene3D" id="1.10.260.40">
    <property type="entry name" value="lambda repressor-like DNA-binding domains"/>
    <property type="match status" value="1"/>
</dbReference>
<dbReference type="PROSITE" id="PS50943">
    <property type="entry name" value="HTH_CROC1"/>
    <property type="match status" value="1"/>
</dbReference>
<evidence type="ECO:0000313" key="2">
    <source>
        <dbReference type="EMBL" id="RED44655.1"/>
    </source>
</evidence>
<dbReference type="RefSeq" id="WP_115938957.1">
    <property type="nucleotide sequence ID" value="NZ_QRDW01000014.1"/>
</dbReference>
<dbReference type="SUPFAM" id="SSF47413">
    <property type="entry name" value="lambda repressor-like DNA-binding domains"/>
    <property type="match status" value="1"/>
</dbReference>
<sequence length="271" mass="31482">MTENLTENLRLLCSYGKSTSDICRRAGINRQQFSKYLNGHTQPSLATLRILCDFFGVEESELFLPAPEFRKIVQLRPPRFEKRESHFDKIMNHMTDSNPTGRDMLQRHEGYYHSYLKSYPQQELAVRALSHIYKREDRWFIKTIERRLDEQFLLPSTLKYEGYVSEGCNRICIQERECGTGRSIGTTFLYPSEHARPTYLSGVMVGFSTEGSQDITCSRTIWHYLGPKPNLRQALNACGVVDPDQEQLPDFVRYGISNDLEEGETVLMPRY</sequence>
<evidence type="ECO:0000259" key="1">
    <source>
        <dbReference type="PROSITE" id="PS50943"/>
    </source>
</evidence>
<reference evidence="2 3" key="1">
    <citation type="submission" date="2018-07" db="EMBL/GenBank/DDBJ databases">
        <title>Genomic Encyclopedia of Type Strains, Phase III (KMG-III): the genomes of soil and plant-associated and newly described type strains.</title>
        <authorList>
            <person name="Whitman W."/>
        </authorList>
    </citation>
    <scope>NUCLEOTIDE SEQUENCE [LARGE SCALE GENOMIC DNA]</scope>
    <source>
        <strain evidence="2 3">CECT 8488</strain>
    </source>
</reference>
<protein>
    <submittedName>
        <fullName evidence="2">Cro/C1-type helix-turn-helix DNA-binding protein</fullName>
    </submittedName>
</protein>
<dbReference type="InterPro" id="IPR010982">
    <property type="entry name" value="Lambda_DNA-bd_dom_sf"/>
</dbReference>
<gene>
    <name evidence="2" type="ORF">DFP90_11417</name>
</gene>
<evidence type="ECO:0000313" key="3">
    <source>
        <dbReference type="Proteomes" id="UP000256845"/>
    </source>
</evidence>
<dbReference type="AlphaFoldDB" id="A0A3D9H568"/>
<dbReference type="Proteomes" id="UP000256845">
    <property type="component" value="Unassembled WGS sequence"/>
</dbReference>
<comment type="caution">
    <text evidence="2">The sequence shown here is derived from an EMBL/GenBank/DDBJ whole genome shotgun (WGS) entry which is preliminary data.</text>
</comment>
<accession>A0A3D9H568</accession>